<keyword evidence="4" id="KW-1185">Reference proteome</keyword>
<dbReference type="Gene3D" id="2.60.40.10">
    <property type="entry name" value="Immunoglobulins"/>
    <property type="match status" value="1"/>
</dbReference>
<evidence type="ECO:0000313" key="3">
    <source>
        <dbReference type="EMBL" id="CEG38572.1"/>
    </source>
</evidence>
<dbReference type="InterPro" id="IPR039877">
    <property type="entry name" value="TMEM131-like"/>
</dbReference>
<dbReference type="OMA" id="PPFYFRR"/>
<organism evidence="3 4">
    <name type="scientific">Plasmopara halstedii</name>
    <name type="common">Downy mildew of sunflower</name>
    <dbReference type="NCBI Taxonomy" id="4781"/>
    <lineage>
        <taxon>Eukaryota</taxon>
        <taxon>Sar</taxon>
        <taxon>Stramenopiles</taxon>
        <taxon>Oomycota</taxon>
        <taxon>Peronosporomycetes</taxon>
        <taxon>Peronosporales</taxon>
        <taxon>Peronosporaceae</taxon>
        <taxon>Plasmopara</taxon>
    </lineage>
</organism>
<dbReference type="GeneID" id="36403691"/>
<feature type="region of interest" description="Disordered" evidence="1">
    <location>
        <begin position="1673"/>
        <end position="1704"/>
    </location>
</feature>
<name>A0A0P1ACF3_PLAHL</name>
<dbReference type="OrthoDB" id="168404at2759"/>
<proteinExistence type="predicted"/>
<dbReference type="PANTHER" id="PTHR22050:SF0">
    <property type="entry name" value="TRANSMEMBRANE PROTEIN 131 HOMOLOG"/>
    <property type="match status" value="1"/>
</dbReference>
<accession>A0A0P1ACF3</accession>
<evidence type="ECO:0000256" key="1">
    <source>
        <dbReference type="SAM" id="MobiDB-lite"/>
    </source>
</evidence>
<evidence type="ECO:0000313" key="4">
    <source>
        <dbReference type="Proteomes" id="UP000054928"/>
    </source>
</evidence>
<keyword evidence="2" id="KW-0732">Signal</keyword>
<feature type="compositionally biased region" description="Low complexity" evidence="1">
    <location>
        <begin position="1527"/>
        <end position="1551"/>
    </location>
</feature>
<dbReference type="InterPro" id="IPR013783">
    <property type="entry name" value="Ig-like_fold"/>
</dbReference>
<protein>
    <recommendedName>
        <fullName evidence="5">Transmembrane protein</fullName>
    </recommendedName>
</protein>
<dbReference type="RefSeq" id="XP_024574941.1">
    <property type="nucleotide sequence ID" value="XM_024724022.1"/>
</dbReference>
<feature type="region of interest" description="Disordered" evidence="1">
    <location>
        <begin position="253"/>
        <end position="279"/>
    </location>
</feature>
<feature type="signal peptide" evidence="2">
    <location>
        <begin position="1"/>
        <end position="30"/>
    </location>
</feature>
<feature type="chain" id="PRO_5006058557" description="Transmembrane protein" evidence="2">
    <location>
        <begin position="31"/>
        <end position="1778"/>
    </location>
</feature>
<dbReference type="GO" id="GO:0016020">
    <property type="term" value="C:membrane"/>
    <property type="evidence" value="ECO:0007669"/>
    <property type="project" value="TreeGrafter"/>
</dbReference>
<dbReference type="Proteomes" id="UP000054928">
    <property type="component" value="Unassembled WGS sequence"/>
</dbReference>
<dbReference type="EMBL" id="CCYD01000322">
    <property type="protein sequence ID" value="CEG38572.1"/>
    <property type="molecule type" value="Genomic_DNA"/>
</dbReference>
<feature type="region of interest" description="Disordered" evidence="1">
    <location>
        <begin position="1470"/>
        <end position="1559"/>
    </location>
</feature>
<dbReference type="PANTHER" id="PTHR22050">
    <property type="entry name" value="RW1 PROTEIN HOMOLOG"/>
    <property type="match status" value="1"/>
</dbReference>
<feature type="region of interest" description="Disordered" evidence="1">
    <location>
        <begin position="1757"/>
        <end position="1778"/>
    </location>
</feature>
<evidence type="ECO:0008006" key="5">
    <source>
        <dbReference type="Google" id="ProtNLM"/>
    </source>
</evidence>
<sequence>MRTTIPGRLRTLLLTLSLVFSVATIQVASSYDSSSQISLESRVTLGPEGFVLSNGAGRRRSDGKTITHSHSAAIGNVLNAIKDEKLIEFTPARVDFGRVETCALFTQDVLIKNRGHVSITLDTVDFSCEDFSLANDIRSVRLEPGDHFNLQIVYVPSEESANGMDTHLRLSTTSGVFSVPITTSEIVQNRYGVKSLQALASRDLHFRTSLEFTNPLDTTIRLTDMFTLDKYIDLELRRGNEWIRSQWLREGEDKKVPETSEKDDLELDNNRRLNKRQPHRGSYDLLPGITSPLVEVSLPRTTPVGVYKTYIFFYAGSECLLVIPVRITVLTPGVHVIPDKIDLGILLDTTAKNSHEVSLNLYNAGANYIDVMELLVLESNLVVSAQLWDESSVIPPQYEAKDALTVRIRVDTKSSGTCVGSVMLRTNASSDEFGQQILLVYGHVIHGSLVFQLHTTHFGIVMPLANVFRDDHVAEVIEDGDELLARSSEMAATELVSRLDQAGSTTVLAGTTVVRKIRFWNLFDSPVEMQHVWMEPTTSGHDEISVYKFTQGEALTGSYWPEVLLEFTPALQSGKDIIVARSYFLMLETNVSRHRIQLSVYHGFLRANSTRGLHQYSVSGYSSDSGSLPCLEVPKKGQDIRVLPQIDGGDEVADAQAVQICRSLVFDLGKVASHHPRTEVVMLRNDNPVLITLNVSSVSTGGIVGVSIRADISLIDREFAVSGSPPYWYDEVDSNATSSNITISTGKRIELPPGFQVKFYVQVLASQLFQRLTAPVMTVETPTEAFHFYARLCSVQGTVKPVTQVINLPSMLPVHSREIHIQYNNTLEHIVTPLEARVSSSNLKILSKKNTIAPNHVENVLTVRFSPTENSRCLDALFLADCFISLPDSVYEQTFTQLSDYGDFVSYHDLKALKYRNARWGRIRDSKVHMMVESQVFLQTDIVEDIAEVTIKALLERPLVTALASASLQKNSNMSSAINFEVTELHERRQMFVNVRNPSHQTVRMELTIAETDRHMFFSCKSDTDVSADGEVDDETGKISPLCSAEWNTEIDNAVATEWIMHSASNVPPFYFRKRIVQVPAGSEARLGPIYYLPSKVQNVNTTVYVRNRLSHIEAVSIQAHSDKGLLAVSADVVAGPGKIVFLPVKRSDVFEADDLAMFDSHFGDQALLSFHISGVDALTDYTQSANILLTNIGALGLTIRSVNIDEYVDIFKVLSSRSKSSESSAVASRTKDFVVSLEEHTLKFDEDRRIILPANKTASFRLSFRPSCYESSVKGWFTIVSSDSIRLVRLHGSITKGAAISCLRSRTPLRWQIGLYWVWMLATAVTMMTIFHTVSIAYDGLSFELLRRFQLFRPEASTSNETVVPDQNIDTAILNVKQKRPKSCTFDTISRRLEQIKQTGFTPSAHVETRAVSKLMEQRVKELNLSERCSSPSKAVLDDKGKKEAALSITKVLYNEDKDVSSSLVVENDPVGAGAAEPGARDTQGNTVKEVKHKDYTTSTLPEILNVNDRRNSDAEAIDSIDKGSSESSDVGSSKTSFESYQRSPSSSPSRTDHPDDSRLDAVLSEWSLSSLGNQPKLVTTLPPPPIDTSLSTKPEEPFEAFESLSKRWRSKDWQQNLSNSSLSGNFPEWSNSMLFNTSKSDSLGLTASGNRSIETDTSEFKVGPRLNGHDFAASAPRAGSLSTNSTPNAALRKAPPGFTAADAKPLETQAAFGFRRNNGEPSRSPLTLDSTFASKLPLFGPPLLSTSNENVTLGNVGRIGSGRSKVPRGVDQSTFE</sequence>
<feature type="compositionally biased region" description="Basic and acidic residues" evidence="1">
    <location>
        <begin position="253"/>
        <end position="262"/>
    </location>
</feature>
<feature type="compositionally biased region" description="Basic and acidic residues" evidence="1">
    <location>
        <begin position="1509"/>
        <end position="1526"/>
    </location>
</feature>
<reference evidence="4" key="1">
    <citation type="submission" date="2014-09" db="EMBL/GenBank/DDBJ databases">
        <authorList>
            <person name="Sharma Rahul"/>
            <person name="Thines Marco"/>
        </authorList>
    </citation>
    <scope>NUCLEOTIDE SEQUENCE [LARGE SCALE GENOMIC DNA]</scope>
</reference>
<evidence type="ECO:0000256" key="2">
    <source>
        <dbReference type="SAM" id="SignalP"/>
    </source>
</evidence>